<sequence>MSCNQEEAMSAVTFRVDDALKSAAVAKLSAHGLSLSDVLRDTLAYIAETGQPPVKRRLVTDEDARLIEIVRERLADPAPRHRMTLAELKARHPDD</sequence>
<comment type="caution">
    <text evidence="1">The sequence shown here is derived from an EMBL/GenBank/DDBJ whole genome shotgun (WGS) entry which is preliminary data.</text>
</comment>
<gene>
    <name evidence="1" type="ORF">ATPR_2852</name>
</gene>
<proteinExistence type="predicted"/>
<evidence type="ECO:0000313" key="2">
    <source>
        <dbReference type="Proteomes" id="UP000004319"/>
    </source>
</evidence>
<dbReference type="AlphaFoldDB" id="F7VHK3"/>
<dbReference type="InterPro" id="IPR013321">
    <property type="entry name" value="Arc_rbn_hlx_hlx"/>
</dbReference>
<dbReference type="Gene3D" id="1.10.1220.10">
    <property type="entry name" value="Met repressor-like"/>
    <property type="match status" value="1"/>
</dbReference>
<organism evidence="1 2">
    <name type="scientific">Acetobacter tropicalis NBRC 101654</name>
    <dbReference type="NCBI Taxonomy" id="749388"/>
    <lineage>
        <taxon>Bacteria</taxon>
        <taxon>Pseudomonadati</taxon>
        <taxon>Pseudomonadota</taxon>
        <taxon>Alphaproteobacteria</taxon>
        <taxon>Acetobacterales</taxon>
        <taxon>Acetobacteraceae</taxon>
        <taxon>Acetobacter</taxon>
    </lineage>
</organism>
<dbReference type="InterPro" id="IPR007337">
    <property type="entry name" value="RelB/DinJ"/>
</dbReference>
<dbReference type="NCBIfam" id="NF008412">
    <property type="entry name" value="PRK11235.1"/>
    <property type="match status" value="1"/>
</dbReference>
<dbReference type="Proteomes" id="UP000004319">
    <property type="component" value="Unassembled WGS sequence"/>
</dbReference>
<evidence type="ECO:0000313" key="1">
    <source>
        <dbReference type="EMBL" id="GAA09848.1"/>
    </source>
</evidence>
<protein>
    <submittedName>
        <fullName evidence="1">Translation repressor RelE/RelB/StbE</fullName>
    </submittedName>
</protein>
<dbReference type="GO" id="GO:0006355">
    <property type="term" value="P:regulation of DNA-templated transcription"/>
    <property type="evidence" value="ECO:0007669"/>
    <property type="project" value="InterPro"/>
</dbReference>
<dbReference type="EMBL" id="BABS01000130">
    <property type="protein sequence ID" value="GAA09848.1"/>
    <property type="molecule type" value="Genomic_DNA"/>
</dbReference>
<name>F7VHK3_9PROT</name>
<accession>F7VHK3</accession>
<reference evidence="1 2" key="1">
    <citation type="journal article" date="2011" name="Biochem. Biophys. Res. Commun.">
        <title>Increased number of Arginine-based salt bridges contributes to the thermotolerance of thermotolerant acetic acid bacteria, Acetobacter tropicalis SKU1100.</title>
        <authorList>
            <person name="Matsutani M."/>
            <person name="Hirakawa H."/>
            <person name="Nishikura M."/>
            <person name="Soemphol W."/>
            <person name="Ali I.A.I."/>
            <person name="Yakushi T."/>
            <person name="Matsushita K."/>
        </authorList>
    </citation>
    <scope>NUCLEOTIDE SEQUENCE [LARGE SCALE GENOMIC DNA]</scope>
    <source>
        <strain evidence="1 2">NBRC 101654</strain>
    </source>
</reference>
<dbReference type="Pfam" id="PF04221">
    <property type="entry name" value="RelB"/>
    <property type="match status" value="1"/>
</dbReference>